<evidence type="ECO:0000313" key="4">
    <source>
        <dbReference type="Proteomes" id="UP001302812"/>
    </source>
</evidence>
<keyword evidence="4" id="KW-1185">Reference proteome</keyword>
<dbReference type="EMBL" id="MU853354">
    <property type="protein sequence ID" value="KAK4109682.1"/>
    <property type="molecule type" value="Genomic_DNA"/>
</dbReference>
<comment type="caution">
    <text evidence="3">The sequence shown here is derived from an EMBL/GenBank/DDBJ whole genome shotgun (WGS) entry which is preliminary data.</text>
</comment>
<feature type="transmembrane region" description="Helical" evidence="2">
    <location>
        <begin position="103"/>
        <end position="125"/>
    </location>
</feature>
<dbReference type="Proteomes" id="UP001302812">
    <property type="component" value="Unassembled WGS sequence"/>
</dbReference>
<evidence type="ECO:0000313" key="3">
    <source>
        <dbReference type="EMBL" id="KAK4109682.1"/>
    </source>
</evidence>
<dbReference type="GeneID" id="89933336"/>
<gene>
    <name evidence="3" type="ORF">N656DRAFT_314562</name>
</gene>
<keyword evidence="2" id="KW-0472">Membrane</keyword>
<name>A0AAN6QG96_9PEZI</name>
<protein>
    <submittedName>
        <fullName evidence="3">Uncharacterized protein</fullName>
    </submittedName>
</protein>
<feature type="compositionally biased region" description="Polar residues" evidence="1">
    <location>
        <begin position="1"/>
        <end position="10"/>
    </location>
</feature>
<keyword evidence="2" id="KW-0812">Transmembrane</keyword>
<reference evidence="3" key="1">
    <citation type="journal article" date="2023" name="Mol. Phylogenet. Evol.">
        <title>Genome-scale phylogeny and comparative genomics of the fungal order Sordariales.</title>
        <authorList>
            <person name="Hensen N."/>
            <person name="Bonometti L."/>
            <person name="Westerberg I."/>
            <person name="Brannstrom I.O."/>
            <person name="Guillou S."/>
            <person name="Cros-Aarteil S."/>
            <person name="Calhoun S."/>
            <person name="Haridas S."/>
            <person name="Kuo A."/>
            <person name="Mondo S."/>
            <person name="Pangilinan J."/>
            <person name="Riley R."/>
            <person name="LaButti K."/>
            <person name="Andreopoulos B."/>
            <person name="Lipzen A."/>
            <person name="Chen C."/>
            <person name="Yan M."/>
            <person name="Daum C."/>
            <person name="Ng V."/>
            <person name="Clum A."/>
            <person name="Steindorff A."/>
            <person name="Ohm R.A."/>
            <person name="Martin F."/>
            <person name="Silar P."/>
            <person name="Natvig D.O."/>
            <person name="Lalanne C."/>
            <person name="Gautier V."/>
            <person name="Ament-Velasquez S.L."/>
            <person name="Kruys A."/>
            <person name="Hutchinson M.I."/>
            <person name="Powell A.J."/>
            <person name="Barry K."/>
            <person name="Miller A.N."/>
            <person name="Grigoriev I.V."/>
            <person name="Debuchy R."/>
            <person name="Gladieux P."/>
            <person name="Hiltunen Thoren M."/>
            <person name="Johannesson H."/>
        </authorList>
    </citation>
    <scope>NUCLEOTIDE SEQUENCE</scope>
    <source>
        <strain evidence="3">CBS 508.74</strain>
    </source>
</reference>
<reference evidence="3" key="2">
    <citation type="submission" date="2023-05" db="EMBL/GenBank/DDBJ databases">
        <authorList>
            <consortium name="Lawrence Berkeley National Laboratory"/>
            <person name="Steindorff A."/>
            <person name="Hensen N."/>
            <person name="Bonometti L."/>
            <person name="Westerberg I."/>
            <person name="Brannstrom I.O."/>
            <person name="Guillou S."/>
            <person name="Cros-Aarteil S."/>
            <person name="Calhoun S."/>
            <person name="Haridas S."/>
            <person name="Kuo A."/>
            <person name="Mondo S."/>
            <person name="Pangilinan J."/>
            <person name="Riley R."/>
            <person name="Labutti K."/>
            <person name="Andreopoulos B."/>
            <person name="Lipzen A."/>
            <person name="Chen C."/>
            <person name="Yanf M."/>
            <person name="Daum C."/>
            <person name="Ng V."/>
            <person name="Clum A."/>
            <person name="Ohm R."/>
            <person name="Martin F."/>
            <person name="Silar P."/>
            <person name="Natvig D."/>
            <person name="Lalanne C."/>
            <person name="Gautier V."/>
            <person name="Ament-Velasquez S.L."/>
            <person name="Kruys A."/>
            <person name="Hutchinson M.I."/>
            <person name="Powell A.J."/>
            <person name="Barry K."/>
            <person name="Miller A.N."/>
            <person name="Grigoriev I.V."/>
            <person name="Debuchy R."/>
            <person name="Gladieux P."/>
            <person name="Thoren M.H."/>
            <person name="Johannesson H."/>
        </authorList>
    </citation>
    <scope>NUCLEOTIDE SEQUENCE</scope>
    <source>
        <strain evidence="3">CBS 508.74</strain>
    </source>
</reference>
<sequence>MSCKSDTTWDPSAKRCSGSREPAMSMARQDFSRPLVVAQNHVRRFPTHIRRVLTSYLLVLPKVLNQPSASPGSSVSLPLGASLRAVPVVRQFVTAVSSFPLEIVLCLTLFFTPMAGVLGTLSWWITPHSAMEVIHTITVFTPSCPSYRRSLNTLPSPPSLYPHDSTAVVFRSFQYYASNTLTFFHPPTPLR</sequence>
<keyword evidence="2" id="KW-1133">Transmembrane helix</keyword>
<feature type="region of interest" description="Disordered" evidence="1">
    <location>
        <begin position="1"/>
        <end position="22"/>
    </location>
</feature>
<proteinExistence type="predicted"/>
<dbReference type="AlphaFoldDB" id="A0AAN6QG96"/>
<organism evidence="3 4">
    <name type="scientific">Canariomyces notabilis</name>
    <dbReference type="NCBI Taxonomy" id="2074819"/>
    <lineage>
        <taxon>Eukaryota</taxon>
        <taxon>Fungi</taxon>
        <taxon>Dikarya</taxon>
        <taxon>Ascomycota</taxon>
        <taxon>Pezizomycotina</taxon>
        <taxon>Sordariomycetes</taxon>
        <taxon>Sordariomycetidae</taxon>
        <taxon>Sordariales</taxon>
        <taxon>Chaetomiaceae</taxon>
        <taxon>Canariomyces</taxon>
    </lineage>
</organism>
<evidence type="ECO:0000256" key="1">
    <source>
        <dbReference type="SAM" id="MobiDB-lite"/>
    </source>
</evidence>
<dbReference type="RefSeq" id="XP_064667252.1">
    <property type="nucleotide sequence ID" value="XM_064809213.1"/>
</dbReference>
<evidence type="ECO:0000256" key="2">
    <source>
        <dbReference type="SAM" id="Phobius"/>
    </source>
</evidence>
<accession>A0AAN6QG96</accession>